<dbReference type="InterPro" id="IPR047130">
    <property type="entry name" value="7TM_GPCR_Srsx_nematod"/>
</dbReference>
<feature type="transmembrane region" description="Helical" evidence="1">
    <location>
        <begin position="7"/>
        <end position="28"/>
    </location>
</feature>
<dbReference type="InterPro" id="IPR019424">
    <property type="entry name" value="7TM_GPCR_Srsx"/>
</dbReference>
<sequence>KRIVKALFIIVTVDVCGWIVTPGMFRFFKSPGFNAKQMFAWGFFSKIFINIALSIKIFIYYGTSSEYRSAINTFILRRKLNATTR</sequence>
<evidence type="ECO:0000313" key="3">
    <source>
        <dbReference type="Proteomes" id="UP001328107"/>
    </source>
</evidence>
<evidence type="ECO:0000256" key="1">
    <source>
        <dbReference type="SAM" id="Phobius"/>
    </source>
</evidence>
<keyword evidence="3" id="KW-1185">Reference proteome</keyword>
<reference evidence="3" key="1">
    <citation type="submission" date="2022-10" db="EMBL/GenBank/DDBJ databases">
        <title>Genome assembly of Pristionchus species.</title>
        <authorList>
            <person name="Yoshida K."/>
            <person name="Sommer R.J."/>
        </authorList>
    </citation>
    <scope>NUCLEOTIDE SEQUENCE [LARGE SCALE GENOMIC DNA]</scope>
    <source>
        <strain evidence="3">RS5460</strain>
    </source>
</reference>
<evidence type="ECO:0008006" key="4">
    <source>
        <dbReference type="Google" id="ProtNLM"/>
    </source>
</evidence>
<feature type="non-terminal residue" evidence="2">
    <location>
        <position position="1"/>
    </location>
</feature>
<dbReference type="PANTHER" id="PTHR23360:SF5">
    <property type="entry name" value="G-PROTEIN COUPLED RECEPTORS FAMILY 1 PROFILE DOMAIN-CONTAINING PROTEIN"/>
    <property type="match status" value="1"/>
</dbReference>
<keyword evidence="1" id="KW-0472">Membrane</keyword>
<name>A0AAN5CJY3_9BILA</name>
<comment type="caution">
    <text evidence="2">The sequence shown here is derived from an EMBL/GenBank/DDBJ whole genome shotgun (WGS) entry which is preliminary data.</text>
</comment>
<accession>A0AAN5CJY3</accession>
<keyword evidence="1" id="KW-1133">Transmembrane helix</keyword>
<keyword evidence="1" id="KW-0812">Transmembrane</keyword>
<protein>
    <recommendedName>
        <fullName evidence="4">G protein-coupled receptor</fullName>
    </recommendedName>
</protein>
<feature type="transmembrane region" description="Helical" evidence="1">
    <location>
        <begin position="40"/>
        <end position="61"/>
    </location>
</feature>
<dbReference type="Proteomes" id="UP001328107">
    <property type="component" value="Unassembled WGS sequence"/>
</dbReference>
<dbReference type="AlphaFoldDB" id="A0AAN5CJY3"/>
<gene>
    <name evidence="2" type="ORF">PMAYCL1PPCAC_15982</name>
</gene>
<dbReference type="EMBL" id="BTRK01000004">
    <property type="protein sequence ID" value="GMR45787.1"/>
    <property type="molecule type" value="Genomic_DNA"/>
</dbReference>
<evidence type="ECO:0000313" key="2">
    <source>
        <dbReference type="EMBL" id="GMR45787.1"/>
    </source>
</evidence>
<dbReference type="PANTHER" id="PTHR23360">
    <property type="entry name" value="G-PROTEIN COUPLED RECEPTORS FAMILY 1 PROFILE DOMAIN-CONTAINING PROTEIN-RELATED"/>
    <property type="match status" value="1"/>
</dbReference>
<organism evidence="2 3">
    <name type="scientific">Pristionchus mayeri</name>
    <dbReference type="NCBI Taxonomy" id="1317129"/>
    <lineage>
        <taxon>Eukaryota</taxon>
        <taxon>Metazoa</taxon>
        <taxon>Ecdysozoa</taxon>
        <taxon>Nematoda</taxon>
        <taxon>Chromadorea</taxon>
        <taxon>Rhabditida</taxon>
        <taxon>Rhabditina</taxon>
        <taxon>Diplogasteromorpha</taxon>
        <taxon>Diplogasteroidea</taxon>
        <taxon>Neodiplogasteridae</taxon>
        <taxon>Pristionchus</taxon>
    </lineage>
</organism>
<feature type="non-terminal residue" evidence="2">
    <location>
        <position position="85"/>
    </location>
</feature>
<dbReference type="Pfam" id="PF10320">
    <property type="entry name" value="7TM_GPCR_Srsx"/>
    <property type="match status" value="1"/>
</dbReference>
<proteinExistence type="predicted"/>